<evidence type="ECO:0000256" key="4">
    <source>
        <dbReference type="ARBA" id="ARBA00023163"/>
    </source>
</evidence>
<evidence type="ECO:0000256" key="1">
    <source>
        <dbReference type="ARBA" id="ARBA00004123"/>
    </source>
</evidence>
<sequence length="566" mass="60800">MSPPQDPPCDVAAAAVVVSPPDPKSHHGGGGDEDVGRPAQPPSAAVPANNPRRPVETETSYYVLMPVHELDGGAGGSGDRPPPKKRPATSGSCSGAVDDDSSPPSLPPKKRKVAVDYRVDSFGGSGSRNRETPPAVTRHGGGGGAPAGSTAMDPALANELRRREIKFGKRKVTAEAALTAPITTKLPPREKLMHDGIRAAAAAAATPRLLPPPAMNGQLHNDIVDNLSAELRERLDALGATAPRYVCTKSLKRSDVDLNQNRLLISCKQGEVFNCPITHLFTGEETIIVNKNPDETKETKKKKKKKRRKNNDDDEEEEPGLKVKKKKNKNEEKERPGLKVTMLDHGGDTYATTCRYLTSNGGYRFIGEWGKFLRNNGLAVCVNKGEEWTRSVHVKLLEFRSRRLPQADKSGHPDGALGFVVLHGDDSDSDDGEDDPCKGKAPPPANAKKNKKKKSNSKEHVNATSSSAAASASVAVERVTRSVEQEADDEDERIQRAVNGMLKLHDEGSQGEQQALLASKEEAEAKRAARRYGSQVIKKLGRGGGESGHLKPRDEGMGSVVVAHVK</sequence>
<dbReference type="GO" id="GO:0005634">
    <property type="term" value="C:nucleus"/>
    <property type="evidence" value="ECO:0007669"/>
    <property type="project" value="UniProtKB-SubCell"/>
</dbReference>
<evidence type="ECO:0000313" key="7">
    <source>
        <dbReference type="EnsemblPlants" id="ONIVA08G09720.1"/>
    </source>
</evidence>
<feature type="compositionally biased region" description="Basic residues" evidence="6">
    <location>
        <begin position="299"/>
        <end position="309"/>
    </location>
</feature>
<dbReference type="GO" id="GO:0003677">
    <property type="term" value="F:DNA binding"/>
    <property type="evidence" value="ECO:0007669"/>
    <property type="project" value="UniProtKB-KW"/>
</dbReference>
<comment type="subcellular location">
    <subcellularLocation>
        <location evidence="1">Nucleus</location>
    </subcellularLocation>
</comment>
<dbReference type="Proteomes" id="UP000006591">
    <property type="component" value="Chromosome 8"/>
</dbReference>
<dbReference type="SUPFAM" id="SSF101936">
    <property type="entry name" value="DNA-binding pseudobarrel domain"/>
    <property type="match status" value="1"/>
</dbReference>
<feature type="region of interest" description="Disordered" evidence="6">
    <location>
        <begin position="295"/>
        <end position="341"/>
    </location>
</feature>
<feature type="compositionally biased region" description="Low complexity" evidence="6">
    <location>
        <begin position="8"/>
        <end position="19"/>
    </location>
</feature>
<keyword evidence="3" id="KW-0238">DNA-binding</keyword>
<reference evidence="7" key="2">
    <citation type="submission" date="2018-04" db="EMBL/GenBank/DDBJ databases">
        <title>OnivRS2 (Oryza nivara Reference Sequence Version 2).</title>
        <authorList>
            <person name="Zhang J."/>
            <person name="Kudrna D."/>
            <person name="Lee S."/>
            <person name="Talag J."/>
            <person name="Rajasekar S."/>
            <person name="Welchert J."/>
            <person name="Hsing Y.-I."/>
            <person name="Wing R.A."/>
        </authorList>
    </citation>
    <scope>NUCLEOTIDE SEQUENCE [LARGE SCALE GENOMIC DNA]</scope>
    <source>
        <strain evidence="7">SL10</strain>
    </source>
</reference>
<dbReference type="InterPro" id="IPR015300">
    <property type="entry name" value="DNA-bd_pseudobarrel_sf"/>
</dbReference>
<keyword evidence="8" id="KW-1185">Reference proteome</keyword>
<keyword evidence="5" id="KW-0539">Nucleus</keyword>
<evidence type="ECO:0000313" key="8">
    <source>
        <dbReference type="Proteomes" id="UP000006591"/>
    </source>
</evidence>
<dbReference type="STRING" id="4536.A0A0E0I9P5"/>
<dbReference type="Gramene" id="ONIVA08G09720.1">
    <property type="protein sequence ID" value="ONIVA08G09720.1"/>
    <property type="gene ID" value="ONIVA08G09720"/>
</dbReference>
<protein>
    <submittedName>
        <fullName evidence="7">Uncharacterized protein</fullName>
    </submittedName>
</protein>
<feature type="compositionally biased region" description="Low complexity" evidence="6">
    <location>
        <begin position="463"/>
        <end position="477"/>
    </location>
</feature>
<evidence type="ECO:0000256" key="3">
    <source>
        <dbReference type="ARBA" id="ARBA00023125"/>
    </source>
</evidence>
<dbReference type="PANTHER" id="PTHR34397">
    <property type="entry name" value="OS05G0237600 PROTEIN"/>
    <property type="match status" value="1"/>
</dbReference>
<dbReference type="PANTHER" id="PTHR34397:SF15">
    <property type="entry name" value="OS08G0282100 PROTEIN"/>
    <property type="match status" value="1"/>
</dbReference>
<proteinExistence type="predicted"/>
<evidence type="ECO:0000256" key="6">
    <source>
        <dbReference type="SAM" id="MobiDB-lite"/>
    </source>
</evidence>
<accession>A0A0E0I9P5</accession>
<evidence type="ECO:0000256" key="2">
    <source>
        <dbReference type="ARBA" id="ARBA00023015"/>
    </source>
</evidence>
<dbReference type="eggNOG" id="KOG0205">
    <property type="taxonomic scope" value="Eukaryota"/>
</dbReference>
<keyword evidence="2" id="KW-0805">Transcription regulation</keyword>
<name>A0A0E0I9P5_ORYNI</name>
<keyword evidence="4" id="KW-0804">Transcription</keyword>
<dbReference type="HOGENOM" id="CLU_481816_0_0_1"/>
<feature type="region of interest" description="Disordered" evidence="6">
    <location>
        <begin position="507"/>
        <end position="566"/>
    </location>
</feature>
<organism evidence="7">
    <name type="scientific">Oryza nivara</name>
    <name type="common">Indian wild rice</name>
    <name type="synonym">Oryza sativa f. spontanea</name>
    <dbReference type="NCBI Taxonomy" id="4536"/>
    <lineage>
        <taxon>Eukaryota</taxon>
        <taxon>Viridiplantae</taxon>
        <taxon>Streptophyta</taxon>
        <taxon>Embryophyta</taxon>
        <taxon>Tracheophyta</taxon>
        <taxon>Spermatophyta</taxon>
        <taxon>Magnoliopsida</taxon>
        <taxon>Liliopsida</taxon>
        <taxon>Poales</taxon>
        <taxon>Poaceae</taxon>
        <taxon>BOP clade</taxon>
        <taxon>Oryzoideae</taxon>
        <taxon>Oryzeae</taxon>
        <taxon>Oryzinae</taxon>
        <taxon>Oryza</taxon>
    </lineage>
</organism>
<reference evidence="7" key="1">
    <citation type="submission" date="2015-04" db="UniProtKB">
        <authorList>
            <consortium name="EnsemblPlants"/>
        </authorList>
    </citation>
    <scope>IDENTIFICATION</scope>
    <source>
        <strain evidence="7">SL10</strain>
    </source>
</reference>
<dbReference type="Gene3D" id="2.40.330.10">
    <property type="entry name" value="DNA-binding pseudobarrel domain"/>
    <property type="match status" value="1"/>
</dbReference>
<dbReference type="EnsemblPlants" id="ONIVA08G09720.1">
    <property type="protein sequence ID" value="ONIVA08G09720.1"/>
    <property type="gene ID" value="ONIVA08G09720"/>
</dbReference>
<feature type="region of interest" description="Disordered" evidence="6">
    <location>
        <begin position="1"/>
        <end position="151"/>
    </location>
</feature>
<feature type="region of interest" description="Disordered" evidence="6">
    <location>
        <begin position="405"/>
        <end position="490"/>
    </location>
</feature>
<evidence type="ECO:0000256" key="5">
    <source>
        <dbReference type="ARBA" id="ARBA00023242"/>
    </source>
</evidence>
<dbReference type="OMA" id="PMACAGP"/>
<dbReference type="AlphaFoldDB" id="A0A0E0I9P5"/>